<proteinExistence type="predicted"/>
<dbReference type="PANTHER" id="PTHR46580:SF4">
    <property type="entry name" value="ATP_GTP-BINDING PROTEIN"/>
    <property type="match status" value="1"/>
</dbReference>
<dbReference type="InterPro" id="IPR013517">
    <property type="entry name" value="FG-GAP"/>
</dbReference>
<evidence type="ECO:0000313" key="3">
    <source>
        <dbReference type="EMBL" id="SDL12841.1"/>
    </source>
</evidence>
<dbReference type="Gene3D" id="2.130.10.130">
    <property type="entry name" value="Integrin alpha, N-terminal"/>
    <property type="match status" value="1"/>
</dbReference>
<sequence length="409" mass="44080">MFKSSLARRVTSGMAAFAASLGLVVAAGPQAAADESDRCPANSFCVFQYEGWKGEMKIITSSQTKLGTWNNRISSFVNNSGKWATAYLGENYTTTDSDIMIITDYNGAISSLGSKWNNTISSIRVGASEYEVTSGKPYMEWGSDYWGKRPAGLPAANQFGDLNNDGLSDLLERAADGRLWFLNGIRKADGSTTGKLVGGGWNAMTQLVRHGDYNGDAKEDLYARDTTGVLWFYPGRGDGTFGTRVRVGGGWNTMREISAAGDLTGDGRRDLLARDTEGVLWLYPGNGKGIFGSRKVSGTGGWNAMNRLVAPGDMNGDGKADLIARDGNRVLWLYPGLDTGKFGSRKQLPYAWPLDSPVISVGDVGGDGKSDLMRPINYQLFIYHGNGTGGIGGPWADMSWDNAPKVRVF</sequence>
<dbReference type="STRING" id="417292.SAMN05421806_11922"/>
<evidence type="ECO:0000256" key="2">
    <source>
        <dbReference type="SAM" id="SignalP"/>
    </source>
</evidence>
<protein>
    <submittedName>
        <fullName evidence="3">Repeat domain-containing protein</fullName>
    </submittedName>
</protein>
<dbReference type="SUPFAM" id="SSF69318">
    <property type="entry name" value="Integrin alpha N-terminal domain"/>
    <property type="match status" value="1"/>
</dbReference>
<evidence type="ECO:0000256" key="1">
    <source>
        <dbReference type="ARBA" id="ARBA00022729"/>
    </source>
</evidence>
<evidence type="ECO:0000313" key="4">
    <source>
        <dbReference type="Proteomes" id="UP000199155"/>
    </source>
</evidence>
<organism evidence="3 4">
    <name type="scientific">Streptomyces indicus</name>
    <dbReference type="NCBI Taxonomy" id="417292"/>
    <lineage>
        <taxon>Bacteria</taxon>
        <taxon>Bacillati</taxon>
        <taxon>Actinomycetota</taxon>
        <taxon>Actinomycetes</taxon>
        <taxon>Kitasatosporales</taxon>
        <taxon>Streptomycetaceae</taxon>
        <taxon>Streptomyces</taxon>
    </lineage>
</organism>
<feature type="signal peptide" evidence="2">
    <location>
        <begin position="1"/>
        <end position="26"/>
    </location>
</feature>
<dbReference type="Gene3D" id="2.20.25.650">
    <property type="entry name" value="Tachylectin-2-like"/>
    <property type="match status" value="1"/>
</dbReference>
<dbReference type="RefSeq" id="WP_093616532.1">
    <property type="nucleotide sequence ID" value="NZ_FNFF01000019.1"/>
</dbReference>
<gene>
    <name evidence="3" type="ORF">SAMN05421806_11922</name>
</gene>
<dbReference type="Proteomes" id="UP000199155">
    <property type="component" value="Unassembled WGS sequence"/>
</dbReference>
<keyword evidence="4" id="KW-1185">Reference proteome</keyword>
<dbReference type="AlphaFoldDB" id="A0A1G9HIM8"/>
<name>A0A1G9HIM8_9ACTN</name>
<dbReference type="EMBL" id="FNFF01000019">
    <property type="protein sequence ID" value="SDL12841.1"/>
    <property type="molecule type" value="Genomic_DNA"/>
</dbReference>
<feature type="chain" id="PRO_5038784455" evidence="2">
    <location>
        <begin position="27"/>
        <end position="409"/>
    </location>
</feature>
<dbReference type="OrthoDB" id="9815928at2"/>
<dbReference type="InterPro" id="IPR028994">
    <property type="entry name" value="Integrin_alpha_N"/>
</dbReference>
<keyword evidence="1 2" id="KW-0732">Signal</keyword>
<dbReference type="Pfam" id="PF13517">
    <property type="entry name" value="FG-GAP_3"/>
    <property type="match status" value="1"/>
</dbReference>
<accession>A0A1G9HIM8</accession>
<dbReference type="Pfam" id="PF03995">
    <property type="entry name" value="Inhibitor_I36"/>
    <property type="match status" value="1"/>
</dbReference>
<dbReference type="PANTHER" id="PTHR46580">
    <property type="entry name" value="SENSOR KINASE-RELATED"/>
    <property type="match status" value="1"/>
</dbReference>
<reference evidence="3 4" key="1">
    <citation type="submission" date="2016-10" db="EMBL/GenBank/DDBJ databases">
        <authorList>
            <person name="de Groot N.N."/>
        </authorList>
    </citation>
    <scope>NUCLEOTIDE SEQUENCE [LARGE SCALE GENOMIC DNA]</scope>
    <source>
        <strain evidence="3 4">CGMCC 4.5727</strain>
    </source>
</reference>
<dbReference type="Gene3D" id="2.60.20.10">
    <property type="entry name" value="Crystallins"/>
    <property type="match status" value="1"/>
</dbReference>